<dbReference type="InterPro" id="IPR036388">
    <property type="entry name" value="WH-like_DNA-bd_sf"/>
</dbReference>
<evidence type="ECO:0000256" key="2">
    <source>
        <dbReference type="ARBA" id="ARBA00023015"/>
    </source>
</evidence>
<keyword evidence="4" id="KW-0804">Transcription</keyword>
<protein>
    <recommendedName>
        <fullName evidence="5">HTH lysR-type domain-containing protein</fullName>
    </recommendedName>
</protein>
<proteinExistence type="inferred from homology"/>
<evidence type="ECO:0000256" key="3">
    <source>
        <dbReference type="ARBA" id="ARBA00023125"/>
    </source>
</evidence>
<dbReference type="Pfam" id="PF00126">
    <property type="entry name" value="HTH_1"/>
    <property type="match status" value="1"/>
</dbReference>
<dbReference type="InterPro" id="IPR036390">
    <property type="entry name" value="WH_DNA-bd_sf"/>
</dbReference>
<dbReference type="InterPro" id="IPR005119">
    <property type="entry name" value="LysR_subst-bd"/>
</dbReference>
<name>A0A0R2RN04_9BACT</name>
<dbReference type="SUPFAM" id="SSF53850">
    <property type="entry name" value="Periplasmic binding protein-like II"/>
    <property type="match status" value="1"/>
</dbReference>
<dbReference type="PANTHER" id="PTHR30419">
    <property type="entry name" value="HTH-TYPE TRANSCRIPTIONAL REGULATOR YBHD"/>
    <property type="match status" value="1"/>
</dbReference>
<dbReference type="AlphaFoldDB" id="A0A0R2RN04"/>
<dbReference type="PRINTS" id="PR00039">
    <property type="entry name" value="HTHLYSR"/>
</dbReference>
<dbReference type="Gene3D" id="3.40.190.290">
    <property type="match status" value="1"/>
</dbReference>
<dbReference type="PROSITE" id="PS50931">
    <property type="entry name" value="HTH_LYSR"/>
    <property type="match status" value="1"/>
</dbReference>
<dbReference type="InterPro" id="IPR050950">
    <property type="entry name" value="HTH-type_LysR_regulators"/>
</dbReference>
<dbReference type="Proteomes" id="UP000051269">
    <property type="component" value="Unassembled WGS sequence"/>
</dbReference>
<sequence>MMEWSRLRYFLGVIRHGSLSRAARVLRISQPSLSVQIRLLEDQMEEKLLIRTPRGIRPTAAGLLVKSRAERIEREFQDLHEDLRLERFEEPTVRLGVQPLLAACFLPIRLEAARKLGEKIRVEIIERANALLPDLLHQREVDGVLMTRTQFAPPGMEMHNLTVSGYAVFSRQSSLIRGRKSWRLIELLDRPLVIFRDPAGIDQRLLDLGQKTGVRPKILFSSDQILSVIELAVRGLGWAVLPRLVSGMARARGLVSAPLREPDLSCQAVLVLPKNPSREPTSSLLRQLCGVV</sequence>
<dbReference type="FunFam" id="1.10.10.10:FF:000001">
    <property type="entry name" value="LysR family transcriptional regulator"/>
    <property type="match status" value="1"/>
</dbReference>
<evidence type="ECO:0000256" key="4">
    <source>
        <dbReference type="ARBA" id="ARBA00023163"/>
    </source>
</evidence>
<keyword evidence="2" id="KW-0805">Transcription regulation</keyword>
<dbReference type="GO" id="GO:0003677">
    <property type="term" value="F:DNA binding"/>
    <property type="evidence" value="ECO:0007669"/>
    <property type="project" value="UniProtKB-KW"/>
</dbReference>
<dbReference type="PANTHER" id="PTHR30419:SF30">
    <property type="entry name" value="LYSR FAMILY TRANSCRIPTIONAL REGULATOR"/>
    <property type="match status" value="1"/>
</dbReference>
<dbReference type="SUPFAM" id="SSF46785">
    <property type="entry name" value="Winged helix' DNA-binding domain"/>
    <property type="match status" value="1"/>
</dbReference>
<evidence type="ECO:0000313" key="6">
    <source>
        <dbReference type="EMBL" id="KRO62514.1"/>
    </source>
</evidence>
<dbReference type="GO" id="GO:0005829">
    <property type="term" value="C:cytosol"/>
    <property type="evidence" value="ECO:0007669"/>
    <property type="project" value="TreeGrafter"/>
</dbReference>
<reference evidence="6 7" key="1">
    <citation type="submission" date="2015-10" db="EMBL/GenBank/DDBJ databases">
        <title>Metagenome-Assembled Genomes uncover a global brackish microbiome.</title>
        <authorList>
            <person name="Hugerth L.W."/>
            <person name="Larsson J."/>
            <person name="Alneberg J."/>
            <person name="Lindh M.V."/>
            <person name="Legrand C."/>
            <person name="Pinhassi J."/>
            <person name="Andersson A.F."/>
        </authorList>
    </citation>
    <scope>NUCLEOTIDE SEQUENCE [LARGE SCALE GENOMIC DNA]</scope>
    <source>
        <strain evidence="6">BACL18 MAG-120507-bin52</strain>
    </source>
</reference>
<dbReference type="InterPro" id="IPR000847">
    <property type="entry name" value="LysR_HTH_N"/>
</dbReference>
<keyword evidence="3" id="KW-0238">DNA-binding</keyword>
<gene>
    <name evidence="6" type="ORF">ABR82_07710</name>
</gene>
<evidence type="ECO:0000313" key="7">
    <source>
        <dbReference type="Proteomes" id="UP000051269"/>
    </source>
</evidence>
<dbReference type="Pfam" id="PF03466">
    <property type="entry name" value="LysR_substrate"/>
    <property type="match status" value="1"/>
</dbReference>
<comment type="similarity">
    <text evidence="1">Belongs to the LysR transcriptional regulatory family.</text>
</comment>
<accession>A0A0R2RN04</accession>
<evidence type="ECO:0000259" key="5">
    <source>
        <dbReference type="PROSITE" id="PS50931"/>
    </source>
</evidence>
<evidence type="ECO:0000256" key="1">
    <source>
        <dbReference type="ARBA" id="ARBA00009437"/>
    </source>
</evidence>
<comment type="caution">
    <text evidence="6">The sequence shown here is derived from an EMBL/GenBank/DDBJ whole genome shotgun (WGS) entry which is preliminary data.</text>
</comment>
<dbReference type="CDD" id="cd05466">
    <property type="entry name" value="PBP2_LTTR_substrate"/>
    <property type="match status" value="1"/>
</dbReference>
<organism evidence="6 7">
    <name type="scientific">Verrucomicrobia subdivision 6 bacterium BACL9 MAG-120507-bin52</name>
    <dbReference type="NCBI Taxonomy" id="1655590"/>
    <lineage>
        <taxon>Bacteria</taxon>
        <taxon>Pseudomonadati</taxon>
        <taxon>Verrucomicrobiota</taxon>
        <taxon>Verrucomicrobiia</taxon>
        <taxon>Verrucomicrobiales</taxon>
        <taxon>Verrucomicrobia subdivision 6</taxon>
    </lineage>
</organism>
<dbReference type="GO" id="GO:0003700">
    <property type="term" value="F:DNA-binding transcription factor activity"/>
    <property type="evidence" value="ECO:0007669"/>
    <property type="project" value="InterPro"/>
</dbReference>
<dbReference type="Gene3D" id="1.10.10.10">
    <property type="entry name" value="Winged helix-like DNA-binding domain superfamily/Winged helix DNA-binding domain"/>
    <property type="match status" value="1"/>
</dbReference>
<feature type="domain" description="HTH lysR-type" evidence="5">
    <location>
        <begin position="2"/>
        <end position="59"/>
    </location>
</feature>
<dbReference type="EMBL" id="LIBO01000065">
    <property type="protein sequence ID" value="KRO62514.1"/>
    <property type="molecule type" value="Genomic_DNA"/>
</dbReference>